<organism evidence="1 2">
    <name type="scientific">Hyalomma asiaticum</name>
    <name type="common">Tick</name>
    <dbReference type="NCBI Taxonomy" id="266040"/>
    <lineage>
        <taxon>Eukaryota</taxon>
        <taxon>Metazoa</taxon>
        <taxon>Ecdysozoa</taxon>
        <taxon>Arthropoda</taxon>
        <taxon>Chelicerata</taxon>
        <taxon>Arachnida</taxon>
        <taxon>Acari</taxon>
        <taxon>Parasitiformes</taxon>
        <taxon>Ixodida</taxon>
        <taxon>Ixodoidea</taxon>
        <taxon>Ixodidae</taxon>
        <taxon>Hyalomminae</taxon>
        <taxon>Hyalomma</taxon>
    </lineage>
</organism>
<keyword evidence="2" id="KW-1185">Reference proteome</keyword>
<sequence length="159" mass="17831">MRQRTDFPDSAAHTHAQFGTQNCVESPSSPPSRGIANYHARMNPSQWTKQPPDWEEVEGRAAAVFVALSSSGRVHRIIAPHPPLTFHSVVHLLVMAFEHPCVLRDSSLASVGPRNNTEETRSPHLRPTHHGELRNRRDRPDGKTERMREAQHMVADAGQ</sequence>
<proteinExistence type="predicted"/>
<dbReference type="Proteomes" id="UP000821845">
    <property type="component" value="Chromosome 4"/>
</dbReference>
<accession>A0ACB7SC17</accession>
<evidence type="ECO:0000313" key="1">
    <source>
        <dbReference type="EMBL" id="KAH6932506.1"/>
    </source>
</evidence>
<dbReference type="EMBL" id="CM023484">
    <property type="protein sequence ID" value="KAH6932506.1"/>
    <property type="molecule type" value="Genomic_DNA"/>
</dbReference>
<comment type="caution">
    <text evidence="1">The sequence shown here is derived from an EMBL/GenBank/DDBJ whole genome shotgun (WGS) entry which is preliminary data.</text>
</comment>
<protein>
    <submittedName>
        <fullName evidence="1">Uncharacterized protein</fullName>
    </submittedName>
</protein>
<gene>
    <name evidence="1" type="ORF">HPB50_006488</name>
</gene>
<evidence type="ECO:0000313" key="2">
    <source>
        <dbReference type="Proteomes" id="UP000821845"/>
    </source>
</evidence>
<reference evidence="1" key="1">
    <citation type="submission" date="2020-05" db="EMBL/GenBank/DDBJ databases">
        <title>Large-scale comparative analyses of tick genomes elucidate their genetic diversity and vector capacities.</title>
        <authorList>
            <person name="Jia N."/>
            <person name="Wang J."/>
            <person name="Shi W."/>
            <person name="Du L."/>
            <person name="Sun Y."/>
            <person name="Zhan W."/>
            <person name="Jiang J."/>
            <person name="Wang Q."/>
            <person name="Zhang B."/>
            <person name="Ji P."/>
            <person name="Sakyi L.B."/>
            <person name="Cui X."/>
            <person name="Yuan T."/>
            <person name="Jiang B."/>
            <person name="Yang W."/>
            <person name="Lam T.T.-Y."/>
            <person name="Chang Q."/>
            <person name="Ding S."/>
            <person name="Wang X."/>
            <person name="Zhu J."/>
            <person name="Ruan X."/>
            <person name="Zhao L."/>
            <person name="Wei J."/>
            <person name="Que T."/>
            <person name="Du C."/>
            <person name="Cheng J."/>
            <person name="Dai P."/>
            <person name="Han X."/>
            <person name="Huang E."/>
            <person name="Gao Y."/>
            <person name="Liu J."/>
            <person name="Shao H."/>
            <person name="Ye R."/>
            <person name="Li L."/>
            <person name="Wei W."/>
            <person name="Wang X."/>
            <person name="Wang C."/>
            <person name="Yang T."/>
            <person name="Huo Q."/>
            <person name="Li W."/>
            <person name="Guo W."/>
            <person name="Chen H."/>
            <person name="Zhou L."/>
            <person name="Ni X."/>
            <person name="Tian J."/>
            <person name="Zhou Y."/>
            <person name="Sheng Y."/>
            <person name="Liu T."/>
            <person name="Pan Y."/>
            <person name="Xia L."/>
            <person name="Li J."/>
            <person name="Zhao F."/>
            <person name="Cao W."/>
        </authorList>
    </citation>
    <scope>NUCLEOTIDE SEQUENCE</scope>
    <source>
        <strain evidence="1">Hyas-2018</strain>
    </source>
</reference>
<name>A0ACB7SC17_HYAAI</name>